<dbReference type="OrthoDB" id="9793175at2"/>
<keyword evidence="9" id="KW-1185">Reference proteome</keyword>
<dbReference type="PANTHER" id="PTHR30532:SF1">
    <property type="entry name" value="IRON(3+)-HYDROXAMATE-BINDING PROTEIN FHUD"/>
    <property type="match status" value="1"/>
</dbReference>
<protein>
    <submittedName>
        <fullName evidence="8">Iron-siderophore ABC transporter substrate-binding protein</fullName>
    </submittedName>
</protein>
<dbReference type="Pfam" id="PF01497">
    <property type="entry name" value="Peripla_BP_2"/>
    <property type="match status" value="1"/>
</dbReference>
<keyword evidence="4 6" id="KW-0732">Signal</keyword>
<sequence>MRTNHLARSAVPAALAAALLATAACGTTEDTGGGSDDASAETGPVSTVDSQGRTVELDAPAKDVVVLEWAEVEITADLGVMPVGVADIEGYHTWAGAAVPLDDTVTDLGIRHEPSVDAIAELNPDLVIMEIDDEVILDQLEEFVPVLITEGSNETDNIARMWDDVDMIADLLGKTDEAETLKAEFDAKVADTTAAIEAAGNTDVPYFIADGWDDGSTISIRPFGPGSMAGSLAEAVGLASAWNGETDGAWGLGSSDVEGMAEFEETELNFIYNNSFKDDIFNEKLVGNPIWDSLKFVEDGTMYQLPDGAWTFGGPASGEVLLDFYAEVYTS</sequence>
<dbReference type="GO" id="GO:0030288">
    <property type="term" value="C:outer membrane-bounded periplasmic space"/>
    <property type="evidence" value="ECO:0007669"/>
    <property type="project" value="TreeGrafter"/>
</dbReference>
<dbReference type="InterPro" id="IPR002491">
    <property type="entry name" value="ABC_transptr_periplasmic_BD"/>
</dbReference>
<dbReference type="AlphaFoldDB" id="A0A4S8PV22"/>
<dbReference type="RefSeq" id="WP_136537483.1">
    <property type="nucleotide sequence ID" value="NZ_STGY01000083.1"/>
</dbReference>
<comment type="subcellular location">
    <subcellularLocation>
        <location evidence="1">Cell envelope</location>
    </subcellularLocation>
</comment>
<keyword evidence="3" id="KW-0813">Transport</keyword>
<evidence type="ECO:0000256" key="4">
    <source>
        <dbReference type="ARBA" id="ARBA00022729"/>
    </source>
</evidence>
<dbReference type="GO" id="GO:1901678">
    <property type="term" value="P:iron coordination entity transport"/>
    <property type="evidence" value="ECO:0007669"/>
    <property type="project" value="UniProtKB-ARBA"/>
</dbReference>
<evidence type="ECO:0000256" key="5">
    <source>
        <dbReference type="SAM" id="MobiDB-lite"/>
    </source>
</evidence>
<dbReference type="Gene3D" id="3.40.50.1980">
    <property type="entry name" value="Nitrogenase molybdenum iron protein domain"/>
    <property type="match status" value="2"/>
</dbReference>
<gene>
    <name evidence="8" type="ORF">FAB82_26045</name>
</gene>
<comment type="similarity">
    <text evidence="2">Belongs to the bacterial solute-binding protein 8 family.</text>
</comment>
<evidence type="ECO:0000256" key="6">
    <source>
        <dbReference type="SAM" id="SignalP"/>
    </source>
</evidence>
<feature type="region of interest" description="Disordered" evidence="5">
    <location>
        <begin position="27"/>
        <end position="51"/>
    </location>
</feature>
<comment type="caution">
    <text evidence="8">The sequence shown here is derived from an EMBL/GenBank/DDBJ whole genome shotgun (WGS) entry which is preliminary data.</text>
</comment>
<reference evidence="8 9" key="2">
    <citation type="submission" date="2019-05" db="EMBL/GenBank/DDBJ databases">
        <title>Glycomyces buryatensis sp. nov.</title>
        <authorList>
            <person name="Nikitina E."/>
        </authorList>
    </citation>
    <scope>NUCLEOTIDE SEQUENCE [LARGE SCALE GENOMIC DNA]</scope>
    <source>
        <strain evidence="8 9">18</strain>
    </source>
</reference>
<proteinExistence type="inferred from homology"/>
<dbReference type="Proteomes" id="UP000308760">
    <property type="component" value="Unassembled WGS sequence"/>
</dbReference>
<organism evidence="8 9">
    <name type="scientific">Glycomyces buryatensis</name>
    <dbReference type="NCBI Taxonomy" id="2570927"/>
    <lineage>
        <taxon>Bacteria</taxon>
        <taxon>Bacillati</taxon>
        <taxon>Actinomycetota</taxon>
        <taxon>Actinomycetes</taxon>
        <taxon>Glycomycetales</taxon>
        <taxon>Glycomycetaceae</taxon>
        <taxon>Glycomyces</taxon>
    </lineage>
</organism>
<dbReference type="PROSITE" id="PS50983">
    <property type="entry name" value="FE_B12_PBP"/>
    <property type="match status" value="1"/>
</dbReference>
<feature type="signal peptide" evidence="6">
    <location>
        <begin position="1"/>
        <end position="23"/>
    </location>
</feature>
<feature type="domain" description="Fe/B12 periplasmic-binding" evidence="7">
    <location>
        <begin position="63"/>
        <end position="331"/>
    </location>
</feature>
<accession>A0A4S8PV22</accession>
<dbReference type="PANTHER" id="PTHR30532">
    <property type="entry name" value="IRON III DICITRATE-BINDING PERIPLASMIC PROTEIN"/>
    <property type="match status" value="1"/>
</dbReference>
<dbReference type="PROSITE" id="PS51257">
    <property type="entry name" value="PROKAR_LIPOPROTEIN"/>
    <property type="match status" value="1"/>
</dbReference>
<feature type="compositionally biased region" description="Low complexity" evidence="5">
    <location>
        <begin position="27"/>
        <end position="41"/>
    </location>
</feature>
<dbReference type="InterPro" id="IPR051313">
    <property type="entry name" value="Bact_iron-sidero_bind"/>
</dbReference>
<evidence type="ECO:0000256" key="2">
    <source>
        <dbReference type="ARBA" id="ARBA00008814"/>
    </source>
</evidence>
<name>A0A4S8PV22_9ACTN</name>
<evidence type="ECO:0000259" key="7">
    <source>
        <dbReference type="PROSITE" id="PS50983"/>
    </source>
</evidence>
<dbReference type="CDD" id="cd01146">
    <property type="entry name" value="FhuD"/>
    <property type="match status" value="1"/>
</dbReference>
<dbReference type="EMBL" id="STGY01000083">
    <property type="protein sequence ID" value="THV33602.1"/>
    <property type="molecule type" value="Genomic_DNA"/>
</dbReference>
<evidence type="ECO:0000313" key="9">
    <source>
        <dbReference type="Proteomes" id="UP000308760"/>
    </source>
</evidence>
<evidence type="ECO:0000313" key="8">
    <source>
        <dbReference type="EMBL" id="THV33602.1"/>
    </source>
</evidence>
<reference evidence="9" key="1">
    <citation type="submission" date="2019-04" db="EMBL/GenBank/DDBJ databases">
        <title>Nocardioides xinjiangensis sp. nov.</title>
        <authorList>
            <person name="Liu S."/>
        </authorList>
    </citation>
    <scope>NUCLEOTIDE SEQUENCE [LARGE SCALE GENOMIC DNA]</scope>
    <source>
        <strain evidence="9">18</strain>
    </source>
</reference>
<dbReference type="SUPFAM" id="SSF53807">
    <property type="entry name" value="Helical backbone' metal receptor"/>
    <property type="match status" value="1"/>
</dbReference>
<feature type="chain" id="PRO_5020764363" evidence="6">
    <location>
        <begin position="24"/>
        <end position="331"/>
    </location>
</feature>
<evidence type="ECO:0000256" key="3">
    <source>
        <dbReference type="ARBA" id="ARBA00022448"/>
    </source>
</evidence>
<evidence type="ECO:0000256" key="1">
    <source>
        <dbReference type="ARBA" id="ARBA00004196"/>
    </source>
</evidence>